<dbReference type="PANTHER" id="PTHR28280:SF1">
    <property type="entry name" value="SHUTTLING PRE-60S FACTOR ECM1"/>
    <property type="match status" value="1"/>
</dbReference>
<dbReference type="InterPro" id="IPR022784">
    <property type="entry name" value="Ribosome_bgen_Alb1"/>
</dbReference>
<feature type="compositionally biased region" description="Basic residues" evidence="7">
    <location>
        <begin position="56"/>
        <end position="68"/>
    </location>
</feature>
<dbReference type="GO" id="GO:0005737">
    <property type="term" value="C:cytoplasm"/>
    <property type="evidence" value="ECO:0007669"/>
    <property type="project" value="UniProtKB-SubCell"/>
</dbReference>
<feature type="compositionally biased region" description="Polar residues" evidence="7">
    <location>
        <begin position="1"/>
        <end position="12"/>
    </location>
</feature>
<name>A0A9W9FL06_9EURO</name>
<feature type="compositionally biased region" description="Polar residues" evidence="7">
    <location>
        <begin position="26"/>
        <end position="41"/>
    </location>
</feature>
<proteinExistence type="predicted"/>
<dbReference type="InterPro" id="IPR053278">
    <property type="entry name" value="Pre-60S_factor_ECM1"/>
</dbReference>
<comment type="subcellular location">
    <subcellularLocation>
        <location evidence="2">Cytoplasm</location>
    </subcellularLocation>
    <subcellularLocation>
        <location evidence="1">Nucleus</location>
    </subcellularLocation>
</comment>
<dbReference type="GO" id="GO:0005730">
    <property type="term" value="C:nucleolus"/>
    <property type="evidence" value="ECO:0007669"/>
    <property type="project" value="TreeGrafter"/>
</dbReference>
<dbReference type="GO" id="GO:0000055">
    <property type="term" value="P:ribosomal large subunit export from nucleus"/>
    <property type="evidence" value="ECO:0007669"/>
    <property type="project" value="TreeGrafter"/>
</dbReference>
<dbReference type="GeneID" id="81393932"/>
<sequence length="174" mass="18769">MAKNRPASQNSRAARRAVSPGLNVDKSLTSLPRASSPTVQRPSILAERSNAGIQKKQSKGKRISRAQRLRQEKGMERAEAVSDQLQIKKAKSVARAKNVKARRADWEDTNQKSSMFAALQQDQESEGEASDDAMAEDTVPSTSTANAAVSQPTPVVANPVAEDPATVDEDDEIT</sequence>
<evidence type="ECO:0000256" key="4">
    <source>
        <dbReference type="ARBA" id="ARBA00022490"/>
    </source>
</evidence>
<evidence type="ECO:0000256" key="6">
    <source>
        <dbReference type="ARBA" id="ARBA00023242"/>
    </source>
</evidence>
<feature type="compositionally biased region" description="Basic and acidic residues" evidence="7">
    <location>
        <begin position="69"/>
        <end position="80"/>
    </location>
</feature>
<accession>A0A9W9FL06</accession>
<dbReference type="Pfam" id="PF09135">
    <property type="entry name" value="Alb1"/>
    <property type="match status" value="1"/>
</dbReference>
<dbReference type="RefSeq" id="XP_056512791.1">
    <property type="nucleotide sequence ID" value="XM_056654764.1"/>
</dbReference>
<dbReference type="PANTHER" id="PTHR28280">
    <property type="entry name" value="SHUTTLING PRE-60S FACTOR ECM1"/>
    <property type="match status" value="1"/>
</dbReference>
<keyword evidence="9" id="KW-1185">Reference proteome</keyword>
<dbReference type="EMBL" id="JAPMSZ010000005">
    <property type="protein sequence ID" value="KAJ5101960.1"/>
    <property type="molecule type" value="Genomic_DNA"/>
</dbReference>
<evidence type="ECO:0000256" key="2">
    <source>
        <dbReference type="ARBA" id="ARBA00004496"/>
    </source>
</evidence>
<gene>
    <name evidence="8" type="ORF">NUU61_004182</name>
</gene>
<protein>
    <recommendedName>
        <fullName evidence="10">Ribosome biogenesis protein Alb1</fullName>
    </recommendedName>
</protein>
<dbReference type="AlphaFoldDB" id="A0A9W9FL06"/>
<keyword evidence="3" id="KW-0813">Transport</keyword>
<keyword evidence="6" id="KW-0539">Nucleus</keyword>
<feature type="compositionally biased region" description="Basic residues" evidence="7">
    <location>
        <begin position="88"/>
        <end position="101"/>
    </location>
</feature>
<evidence type="ECO:0000256" key="1">
    <source>
        <dbReference type="ARBA" id="ARBA00004123"/>
    </source>
</evidence>
<organism evidence="8 9">
    <name type="scientific">Penicillium alfredii</name>
    <dbReference type="NCBI Taxonomy" id="1506179"/>
    <lineage>
        <taxon>Eukaryota</taxon>
        <taxon>Fungi</taxon>
        <taxon>Dikarya</taxon>
        <taxon>Ascomycota</taxon>
        <taxon>Pezizomycotina</taxon>
        <taxon>Eurotiomycetes</taxon>
        <taxon>Eurotiomycetidae</taxon>
        <taxon>Eurotiales</taxon>
        <taxon>Aspergillaceae</taxon>
        <taxon>Penicillium</taxon>
    </lineage>
</organism>
<evidence type="ECO:0000256" key="3">
    <source>
        <dbReference type="ARBA" id="ARBA00022448"/>
    </source>
</evidence>
<evidence type="ECO:0008006" key="10">
    <source>
        <dbReference type="Google" id="ProtNLM"/>
    </source>
</evidence>
<dbReference type="Proteomes" id="UP001141434">
    <property type="component" value="Unassembled WGS sequence"/>
</dbReference>
<dbReference type="GO" id="GO:0030687">
    <property type="term" value="C:preribosome, large subunit precursor"/>
    <property type="evidence" value="ECO:0007669"/>
    <property type="project" value="TreeGrafter"/>
</dbReference>
<evidence type="ECO:0000313" key="9">
    <source>
        <dbReference type="Proteomes" id="UP001141434"/>
    </source>
</evidence>
<evidence type="ECO:0000256" key="5">
    <source>
        <dbReference type="ARBA" id="ARBA00022517"/>
    </source>
</evidence>
<feature type="compositionally biased region" description="Polar residues" evidence="7">
    <location>
        <begin position="139"/>
        <end position="153"/>
    </location>
</feature>
<keyword evidence="5" id="KW-0690">Ribosome biogenesis</keyword>
<comment type="caution">
    <text evidence="8">The sequence shown here is derived from an EMBL/GenBank/DDBJ whole genome shotgun (WGS) entry which is preliminary data.</text>
</comment>
<feature type="compositionally biased region" description="Acidic residues" evidence="7">
    <location>
        <begin position="123"/>
        <end position="135"/>
    </location>
</feature>
<keyword evidence="4" id="KW-0963">Cytoplasm</keyword>
<evidence type="ECO:0000313" key="8">
    <source>
        <dbReference type="EMBL" id="KAJ5101960.1"/>
    </source>
</evidence>
<feature type="region of interest" description="Disordered" evidence="7">
    <location>
        <begin position="1"/>
        <end position="174"/>
    </location>
</feature>
<reference evidence="8" key="1">
    <citation type="submission" date="2022-11" db="EMBL/GenBank/DDBJ databases">
        <authorList>
            <person name="Petersen C."/>
        </authorList>
    </citation>
    <scope>NUCLEOTIDE SEQUENCE</scope>
    <source>
        <strain evidence="8">IBT 34128</strain>
    </source>
</reference>
<reference evidence="8" key="2">
    <citation type="journal article" date="2023" name="IMA Fungus">
        <title>Comparative genomic study of the Penicillium genus elucidates a diverse pangenome and 15 lateral gene transfer events.</title>
        <authorList>
            <person name="Petersen C."/>
            <person name="Sorensen T."/>
            <person name="Nielsen M.R."/>
            <person name="Sondergaard T.E."/>
            <person name="Sorensen J.L."/>
            <person name="Fitzpatrick D.A."/>
            <person name="Frisvad J.C."/>
            <person name="Nielsen K.L."/>
        </authorList>
    </citation>
    <scope>NUCLEOTIDE SEQUENCE</scope>
    <source>
        <strain evidence="8">IBT 34128</strain>
    </source>
</reference>
<feature type="compositionally biased region" description="Acidic residues" evidence="7">
    <location>
        <begin position="165"/>
        <end position="174"/>
    </location>
</feature>
<dbReference type="OrthoDB" id="5304887at2759"/>
<evidence type="ECO:0000256" key="7">
    <source>
        <dbReference type="SAM" id="MobiDB-lite"/>
    </source>
</evidence>